<gene>
    <name evidence="1" type="ORF">HKX39_02900</name>
</gene>
<sequence length="97" mass="10850">MNKFEITPFDISDYLTDEETIKEYLQAILEENDFNLLLATLGDIAKARGMSEIAKNTGLSRESLYKSLSANAKPRFETIQKVLTALGFSLSIKSLSQ</sequence>
<dbReference type="EMBL" id="JABGBN010000001">
    <property type="protein sequence ID" value="NOL51126.1"/>
    <property type="molecule type" value="Genomic_DNA"/>
</dbReference>
<dbReference type="InterPro" id="IPR010982">
    <property type="entry name" value="Lambda_DNA-bd_dom_sf"/>
</dbReference>
<dbReference type="Pfam" id="PF21716">
    <property type="entry name" value="dnstrm_HI1420"/>
    <property type="match status" value="1"/>
</dbReference>
<dbReference type="AlphaFoldDB" id="A0A849P281"/>
<comment type="caution">
    <text evidence="1">The sequence shown here is derived from an EMBL/GenBank/DDBJ whole genome shotgun (WGS) entry which is preliminary data.</text>
</comment>
<dbReference type="InterPro" id="IPR001387">
    <property type="entry name" value="Cro/C1-type_HTH"/>
</dbReference>
<dbReference type="RefSeq" id="WP_171679794.1">
    <property type="nucleotide sequence ID" value="NZ_JABGBN010000001.1"/>
</dbReference>
<dbReference type="PANTHER" id="PTHR40275">
    <property type="entry name" value="SSL7038 PROTEIN"/>
    <property type="match status" value="1"/>
</dbReference>
<reference evidence="1 2" key="1">
    <citation type="submission" date="2020-05" db="EMBL/GenBank/DDBJ databases">
        <authorList>
            <person name="Niu N."/>
        </authorList>
    </citation>
    <scope>NUCLEOTIDE SEQUENCE [LARGE SCALE GENOMIC DNA]</scope>
    <source>
        <strain evidence="1 2">3340-03</strain>
    </source>
</reference>
<dbReference type="PANTHER" id="PTHR40275:SF1">
    <property type="entry name" value="SSL7038 PROTEIN"/>
    <property type="match status" value="1"/>
</dbReference>
<evidence type="ECO:0000313" key="1">
    <source>
        <dbReference type="EMBL" id="NOL51126.1"/>
    </source>
</evidence>
<accession>A0A849P281</accession>
<dbReference type="NCBIfam" id="TIGR02684">
    <property type="entry name" value="dnstrm_HI1420"/>
    <property type="match status" value="1"/>
</dbReference>
<evidence type="ECO:0000313" key="2">
    <source>
        <dbReference type="Proteomes" id="UP000537862"/>
    </source>
</evidence>
<organism evidence="1 2">
    <name type="scientific">Pelistega suis</name>
    <dbReference type="NCBI Taxonomy" id="1631957"/>
    <lineage>
        <taxon>Bacteria</taxon>
        <taxon>Pseudomonadati</taxon>
        <taxon>Pseudomonadota</taxon>
        <taxon>Betaproteobacteria</taxon>
        <taxon>Burkholderiales</taxon>
        <taxon>Alcaligenaceae</taxon>
        <taxon>Pelistega</taxon>
    </lineage>
</organism>
<dbReference type="CDD" id="cd00093">
    <property type="entry name" value="HTH_XRE"/>
    <property type="match status" value="1"/>
</dbReference>
<dbReference type="GO" id="GO:0003677">
    <property type="term" value="F:DNA binding"/>
    <property type="evidence" value="ECO:0007669"/>
    <property type="project" value="InterPro"/>
</dbReference>
<keyword evidence="2" id="KW-1185">Reference proteome</keyword>
<protein>
    <submittedName>
        <fullName evidence="1">Putative addiction module antidote protein</fullName>
    </submittedName>
</protein>
<proteinExistence type="predicted"/>
<dbReference type="InterPro" id="IPR014057">
    <property type="entry name" value="HI1420"/>
</dbReference>
<dbReference type="SUPFAM" id="SSF47413">
    <property type="entry name" value="lambda repressor-like DNA-binding domains"/>
    <property type="match status" value="1"/>
</dbReference>
<dbReference type="Proteomes" id="UP000537862">
    <property type="component" value="Unassembled WGS sequence"/>
</dbReference>
<name>A0A849P281_9BURK</name>